<proteinExistence type="predicted"/>
<sequence>MKLIHKVEDCVVYKGNDSTYFLKIPSSPELLRAIKDAGTIKHVKKSTNTTSTIDTLKFKATRVESLKQFIEKMHDNNHNKNMDGLIYTLVLKLLADVGTLLQYAISEYGRAIPFFSLEDIIVIENEAASTTEPPTFDFVFINGEKLLQISRDRETKTNKCNNRALRVDVPLQVNKHTSFLPLELSESELKHLPINITTTSWLYSLSSLCIYALLNYKFKNGEDDIERIGRPFLHTSLYFCLKRCMKTKPEKRVLLYV</sequence>
<organism evidence="1">
    <name type="scientific">viral metagenome</name>
    <dbReference type="NCBI Taxonomy" id="1070528"/>
    <lineage>
        <taxon>unclassified sequences</taxon>
        <taxon>metagenomes</taxon>
        <taxon>organismal metagenomes</taxon>
    </lineage>
</organism>
<evidence type="ECO:0000313" key="1">
    <source>
        <dbReference type="EMBL" id="QHT86955.1"/>
    </source>
</evidence>
<name>A0A6C0I3H5_9ZZZZ</name>
<dbReference type="AlphaFoldDB" id="A0A6C0I3H5"/>
<dbReference type="EMBL" id="MN740078">
    <property type="protein sequence ID" value="QHT86955.1"/>
    <property type="molecule type" value="Genomic_DNA"/>
</dbReference>
<reference evidence="1" key="1">
    <citation type="journal article" date="2020" name="Nature">
        <title>Giant virus diversity and host interactions through global metagenomics.</title>
        <authorList>
            <person name="Schulz F."/>
            <person name="Roux S."/>
            <person name="Paez-Espino D."/>
            <person name="Jungbluth S."/>
            <person name="Walsh D.A."/>
            <person name="Denef V.J."/>
            <person name="McMahon K.D."/>
            <person name="Konstantinidis K.T."/>
            <person name="Eloe-Fadrosh E.A."/>
            <person name="Kyrpides N.C."/>
            <person name="Woyke T."/>
        </authorList>
    </citation>
    <scope>NUCLEOTIDE SEQUENCE</scope>
    <source>
        <strain evidence="1">GVMAG-M-3300023184-18</strain>
    </source>
</reference>
<protein>
    <submittedName>
        <fullName evidence="1">Uncharacterized protein</fullName>
    </submittedName>
</protein>
<accession>A0A6C0I3H5</accession>